<proteinExistence type="inferred from homology"/>
<name>A0A089P2U5_9HYPH</name>
<feature type="domain" description="Methyl-accepting transducer" evidence="5">
    <location>
        <begin position="443"/>
        <end position="679"/>
    </location>
</feature>
<dbReference type="GO" id="GO:0007165">
    <property type="term" value="P:signal transduction"/>
    <property type="evidence" value="ECO:0007669"/>
    <property type="project" value="UniProtKB-KW"/>
</dbReference>
<dbReference type="HOGENOM" id="CLU_000445_107_27_5"/>
<dbReference type="EMBL" id="CP003811">
    <property type="protein sequence ID" value="AIQ93095.1"/>
    <property type="molecule type" value="Genomic_DNA"/>
</dbReference>
<evidence type="ECO:0000256" key="1">
    <source>
        <dbReference type="ARBA" id="ARBA00023224"/>
    </source>
</evidence>
<evidence type="ECO:0000259" key="6">
    <source>
        <dbReference type="PROSITE" id="PS50885"/>
    </source>
</evidence>
<dbReference type="Gene3D" id="6.10.340.10">
    <property type="match status" value="1"/>
</dbReference>
<dbReference type="PANTHER" id="PTHR32089">
    <property type="entry name" value="METHYL-ACCEPTING CHEMOTAXIS PROTEIN MCPB"/>
    <property type="match status" value="1"/>
</dbReference>
<evidence type="ECO:0000256" key="4">
    <source>
        <dbReference type="SAM" id="Phobius"/>
    </source>
</evidence>
<dbReference type="eggNOG" id="COG0840">
    <property type="taxonomic scope" value="Bacteria"/>
</dbReference>
<organism evidence="7 8">
    <name type="scientific">Methylobacterium oryzae CBMB20</name>
    <dbReference type="NCBI Taxonomy" id="693986"/>
    <lineage>
        <taxon>Bacteria</taxon>
        <taxon>Pseudomonadati</taxon>
        <taxon>Pseudomonadota</taxon>
        <taxon>Alphaproteobacteria</taxon>
        <taxon>Hyphomicrobiales</taxon>
        <taxon>Methylobacteriaceae</taxon>
        <taxon>Methylobacterium</taxon>
    </lineage>
</organism>
<reference evidence="7 8" key="1">
    <citation type="journal article" date="2014" name="PLoS ONE">
        <title>Genome Information of Methylobacterium oryzae, a Plant-Probiotic Methylotroph in the Phyllosphere.</title>
        <authorList>
            <person name="Kwak M.J."/>
            <person name="Jeong H."/>
            <person name="Madhaiyan M."/>
            <person name="Lee Y."/>
            <person name="Sa T.M."/>
            <person name="Oh T.K."/>
            <person name="Kim J.F."/>
        </authorList>
    </citation>
    <scope>NUCLEOTIDE SEQUENCE [LARGE SCALE GENOMIC DNA]</scope>
    <source>
        <strain evidence="7 8">CBMB20</strain>
    </source>
</reference>
<evidence type="ECO:0000313" key="8">
    <source>
        <dbReference type="Proteomes" id="UP000029492"/>
    </source>
</evidence>
<dbReference type="RefSeq" id="WP_043759887.1">
    <property type="nucleotide sequence ID" value="NZ_CP003811.1"/>
</dbReference>
<evidence type="ECO:0000259" key="5">
    <source>
        <dbReference type="PROSITE" id="PS50111"/>
    </source>
</evidence>
<keyword evidence="4" id="KW-0812">Transmembrane</keyword>
<dbReference type="Pfam" id="PF00672">
    <property type="entry name" value="HAMP"/>
    <property type="match status" value="1"/>
</dbReference>
<dbReference type="InterPro" id="IPR004089">
    <property type="entry name" value="MCPsignal_dom"/>
</dbReference>
<dbReference type="SUPFAM" id="SSF58104">
    <property type="entry name" value="Methyl-accepting chemotaxis protein (MCP) signaling domain"/>
    <property type="match status" value="1"/>
</dbReference>
<keyword evidence="8" id="KW-1185">Reference proteome</keyword>
<dbReference type="PROSITE" id="PS50111">
    <property type="entry name" value="CHEMOTAXIS_TRANSDUC_2"/>
    <property type="match status" value="1"/>
</dbReference>
<evidence type="ECO:0000256" key="3">
    <source>
        <dbReference type="PROSITE-ProRule" id="PRU00284"/>
    </source>
</evidence>
<dbReference type="Pfam" id="PF00015">
    <property type="entry name" value="MCPsignal"/>
    <property type="match status" value="1"/>
</dbReference>
<dbReference type="PROSITE" id="PS51257">
    <property type="entry name" value="PROKAR_LIPOPROTEIN"/>
    <property type="match status" value="1"/>
</dbReference>
<dbReference type="Proteomes" id="UP000029492">
    <property type="component" value="Chromosome"/>
</dbReference>
<accession>A0A089P2U5</accession>
<evidence type="ECO:0000256" key="2">
    <source>
        <dbReference type="ARBA" id="ARBA00029447"/>
    </source>
</evidence>
<dbReference type="STRING" id="693986.MOC_5340"/>
<dbReference type="CDD" id="cd06225">
    <property type="entry name" value="HAMP"/>
    <property type="match status" value="1"/>
</dbReference>
<dbReference type="PANTHER" id="PTHR32089:SF112">
    <property type="entry name" value="LYSOZYME-LIKE PROTEIN-RELATED"/>
    <property type="match status" value="1"/>
</dbReference>
<keyword evidence="4" id="KW-1133">Transmembrane helix</keyword>
<dbReference type="Gene3D" id="1.10.287.950">
    <property type="entry name" value="Methyl-accepting chemotaxis protein"/>
    <property type="match status" value="1"/>
</dbReference>
<sequence>MIRWLGRFSIRTLLSLVIVIMACMALVNAVRTLVDERAQAMGAVRAVTLTQASQGLLRTILPLRLERGSTLALGGEAPADAKTLSTIAGSRQALIENYRQAQRSLSDLAEPTVSATLDRLNAAQEAMAALRPRIDAALRLPKARREPALRDAAMAAFQDLLEALTATLKAVDAAIPRSDPVLERYLALKQAAWDTRVASGNVAVRVQTSLIAGTSWSLPETVAAAEERTELLSAWRRTTEAATDVSETVRAAFVRAKADNFEGDTKAIAQAVFDALSTHTPPRHTFAELRDRNTENQRSLVALCDAALDAMVARAETLADAARTDVVHSVAALLAVILLVGLGLWTLFGGVLRPLRALTATMQALADGDASATVPARAYRNEIGAMARAVQVFKDNLIRSRQLEAEAAEARLAAEARRRSDLRAMAERFEQTVGGIIAQVSDSATALQGTAQTMTATATQTASQSSTVAAAAEEAAANVNTVAAAAEELGASVEEIGRQVEGSTKLAQGAVSEAGQTGTLVRDLSGAVARIGDVIGLIAAIAGQTNLLALNATIEAARAGEAGRGFAVVASEVKALAAQTARATEEIAGQIAGIQGVTGRAVTAIGAITGRIEEISGVANAIAAAVEEQGSATREIVRNVGQAAVGTGAVTSTILGVAGAAEETGRAADAVLAAASALSRQSATLTAEVTRFLDTVRAA</sequence>
<dbReference type="SMART" id="SM00283">
    <property type="entry name" value="MA"/>
    <property type="match status" value="1"/>
</dbReference>
<comment type="similarity">
    <text evidence="2">Belongs to the methyl-accepting chemotaxis (MCP) protein family.</text>
</comment>
<keyword evidence="4" id="KW-0472">Membrane</keyword>
<keyword evidence="1 3" id="KW-0807">Transducer</keyword>
<evidence type="ECO:0000313" key="7">
    <source>
        <dbReference type="EMBL" id="AIQ93095.1"/>
    </source>
</evidence>
<dbReference type="GO" id="GO:0016020">
    <property type="term" value="C:membrane"/>
    <property type="evidence" value="ECO:0007669"/>
    <property type="project" value="InterPro"/>
</dbReference>
<feature type="domain" description="HAMP" evidence="6">
    <location>
        <begin position="349"/>
        <end position="402"/>
    </location>
</feature>
<protein>
    <submittedName>
        <fullName evidence="7">Methyl-accepting chemotaxis sensory transducer</fullName>
    </submittedName>
</protein>
<gene>
    <name evidence="7" type="ORF">MOC_5340</name>
</gene>
<dbReference type="SMART" id="SM00304">
    <property type="entry name" value="HAMP"/>
    <property type="match status" value="1"/>
</dbReference>
<feature type="transmembrane region" description="Helical" evidence="4">
    <location>
        <begin position="330"/>
        <end position="352"/>
    </location>
</feature>
<dbReference type="KEGG" id="mor:MOC_5340"/>
<dbReference type="AlphaFoldDB" id="A0A089P2U5"/>
<dbReference type="PROSITE" id="PS50885">
    <property type="entry name" value="HAMP"/>
    <property type="match status" value="1"/>
</dbReference>
<dbReference type="InterPro" id="IPR003660">
    <property type="entry name" value="HAMP_dom"/>
</dbReference>